<dbReference type="InterPro" id="IPR006710">
    <property type="entry name" value="Glyco_hydro_43"/>
</dbReference>
<dbReference type="VEuPathDB" id="FungiDB:NECHADRAFT_84319"/>
<dbReference type="GeneID" id="9670259"/>
<dbReference type="InterPro" id="IPR051795">
    <property type="entry name" value="Glycosyl_Hydrlase_43"/>
</dbReference>
<dbReference type="eggNOG" id="ENOG502SHCU">
    <property type="taxonomic scope" value="Eukaryota"/>
</dbReference>
<dbReference type="EMBL" id="GG698919">
    <property type="protein sequence ID" value="EEU37970.1"/>
    <property type="molecule type" value="Genomic_DNA"/>
</dbReference>
<evidence type="ECO:0000256" key="4">
    <source>
        <dbReference type="PIRSR" id="PIRSR606710-1"/>
    </source>
</evidence>
<keyword evidence="9" id="KW-1185">Reference proteome</keyword>
<evidence type="ECO:0000256" key="1">
    <source>
        <dbReference type="ARBA" id="ARBA00009865"/>
    </source>
</evidence>
<dbReference type="Pfam" id="PF17851">
    <property type="entry name" value="GH43_C2"/>
    <property type="match status" value="1"/>
</dbReference>
<dbReference type="HOGENOM" id="CLU_016508_0_0_1"/>
<dbReference type="InterPro" id="IPR041542">
    <property type="entry name" value="GH43_C2"/>
</dbReference>
<feature type="domain" description="Beta-xylosidase C-terminal Concanavalin A-like" evidence="7">
    <location>
        <begin position="357"/>
        <end position="508"/>
    </location>
</feature>
<dbReference type="KEGG" id="nhe:NECHADRAFT_84319"/>
<dbReference type="Pfam" id="PF04616">
    <property type="entry name" value="Glyco_hydro_43"/>
    <property type="match status" value="1"/>
</dbReference>
<comment type="similarity">
    <text evidence="1 6">Belongs to the glycosyl hydrolase 43 family.</text>
</comment>
<dbReference type="PANTHER" id="PTHR42812">
    <property type="entry name" value="BETA-XYLOSIDASE"/>
    <property type="match status" value="1"/>
</dbReference>
<feature type="site" description="Important for catalytic activity, responsible for pKa modulation of the active site Glu and correct orientation of both the proton donor and substrate" evidence="5">
    <location>
        <position position="120"/>
    </location>
</feature>
<evidence type="ECO:0000256" key="2">
    <source>
        <dbReference type="ARBA" id="ARBA00022801"/>
    </source>
</evidence>
<proteinExistence type="inferred from homology"/>
<dbReference type="RefSeq" id="XP_003043683.1">
    <property type="nucleotide sequence ID" value="XM_003043637.1"/>
</dbReference>
<feature type="active site" description="Proton donor" evidence="4">
    <location>
        <position position="178"/>
    </location>
</feature>
<dbReference type="Gene3D" id="2.60.120.200">
    <property type="match status" value="1"/>
</dbReference>
<reference evidence="8 9" key="1">
    <citation type="journal article" date="2009" name="PLoS Genet.">
        <title>The genome of Nectria haematococca: contribution of supernumerary chromosomes to gene expansion.</title>
        <authorList>
            <person name="Coleman J.J."/>
            <person name="Rounsley S.D."/>
            <person name="Rodriguez-Carres M."/>
            <person name="Kuo A."/>
            <person name="Wasmann C.C."/>
            <person name="Grimwood J."/>
            <person name="Schmutz J."/>
            <person name="Taga M."/>
            <person name="White G.J."/>
            <person name="Zhou S."/>
            <person name="Schwartz D.C."/>
            <person name="Freitag M."/>
            <person name="Ma L.J."/>
            <person name="Danchin E.G."/>
            <person name="Henrissat B."/>
            <person name="Coutinho P.M."/>
            <person name="Nelson D.R."/>
            <person name="Straney D."/>
            <person name="Napoli C.A."/>
            <person name="Barker B.M."/>
            <person name="Gribskov M."/>
            <person name="Rep M."/>
            <person name="Kroken S."/>
            <person name="Molnar I."/>
            <person name="Rensing C."/>
            <person name="Kennell J.C."/>
            <person name="Zamora J."/>
            <person name="Farman M.L."/>
            <person name="Selker E.U."/>
            <person name="Salamov A."/>
            <person name="Shapiro H."/>
            <person name="Pangilinan J."/>
            <person name="Lindquist E."/>
            <person name="Lamers C."/>
            <person name="Grigoriev I.V."/>
            <person name="Geiser D.M."/>
            <person name="Covert S.F."/>
            <person name="Temporini E."/>
            <person name="Vanetten H.D."/>
        </authorList>
    </citation>
    <scope>NUCLEOTIDE SEQUENCE [LARGE SCALE GENOMIC DNA]</scope>
    <source>
        <strain evidence="9">ATCC MYA-4622 / CBS 123669 / FGSC 9596 / NRRL 45880 / 77-13-4</strain>
    </source>
</reference>
<evidence type="ECO:0000256" key="3">
    <source>
        <dbReference type="ARBA" id="ARBA00023295"/>
    </source>
</evidence>
<dbReference type="SUPFAM" id="SSF75005">
    <property type="entry name" value="Arabinanase/levansucrase/invertase"/>
    <property type="match status" value="1"/>
</dbReference>
<dbReference type="GO" id="GO:0004553">
    <property type="term" value="F:hydrolase activity, hydrolyzing O-glycosyl compounds"/>
    <property type="evidence" value="ECO:0007669"/>
    <property type="project" value="InterPro"/>
</dbReference>
<evidence type="ECO:0000259" key="7">
    <source>
        <dbReference type="Pfam" id="PF17851"/>
    </source>
</evidence>
<dbReference type="InterPro" id="IPR023296">
    <property type="entry name" value="Glyco_hydro_beta-prop_sf"/>
</dbReference>
<evidence type="ECO:0000256" key="6">
    <source>
        <dbReference type="RuleBase" id="RU361187"/>
    </source>
</evidence>
<protein>
    <recommendedName>
        <fullName evidence="7">Beta-xylosidase C-terminal Concanavalin A-like domain-containing protein</fullName>
    </recommendedName>
</protein>
<dbReference type="OrthoDB" id="408373at2759"/>
<keyword evidence="3 6" id="KW-0326">Glycosidase</keyword>
<feature type="active site" description="Proton acceptor" evidence="4">
    <location>
        <position position="18"/>
    </location>
</feature>
<evidence type="ECO:0000313" key="9">
    <source>
        <dbReference type="Proteomes" id="UP000005206"/>
    </source>
</evidence>
<dbReference type="Gene3D" id="2.115.10.20">
    <property type="entry name" value="Glycosyl hydrolase domain, family 43"/>
    <property type="match status" value="1"/>
</dbReference>
<dbReference type="CDD" id="cd18617">
    <property type="entry name" value="GH43_XynB-like"/>
    <property type="match status" value="1"/>
</dbReference>
<dbReference type="Proteomes" id="UP000005206">
    <property type="component" value="Chromosome 9"/>
</dbReference>
<dbReference type="AlphaFoldDB" id="C7ZCS1"/>
<evidence type="ECO:0000256" key="5">
    <source>
        <dbReference type="PIRSR" id="PIRSR606710-2"/>
    </source>
</evidence>
<name>C7ZCS1_FUSV7</name>
<dbReference type="OMA" id="YYLLCAE"/>
<keyword evidence="2 6" id="KW-0378">Hydrolase</keyword>
<accession>C7ZCS1</accession>
<gene>
    <name evidence="8" type="ORF">NECHADRAFT_84319</name>
</gene>
<dbReference type="GO" id="GO:0005975">
    <property type="term" value="P:carbohydrate metabolic process"/>
    <property type="evidence" value="ECO:0007669"/>
    <property type="project" value="InterPro"/>
</dbReference>
<dbReference type="SUPFAM" id="SSF49899">
    <property type="entry name" value="Concanavalin A-like lectins/glucanases"/>
    <property type="match status" value="1"/>
</dbReference>
<sequence length="516" mass="57502">MHNETQYQNPIVPGFAPDPSVVHVDGVFYLATSSFHFFPGLPIYASRDLKEWTHIGHSMVASGGLFAPTIRYHDGVFYIVCTNAGHGGKTLRTDNFVISTTDIWSSNWSDPIPISFKGIDPGLFFDDDGRVYFHGCFLLDRTKQPSCTIMQFEIDIKTGTPLSEQREIWQGHARYDTEGPHIYNLGKWYYLLVAEGGTFEHHMLSLSRSESIWGPYEDFKGNPILTADGKVDEYIQNTGHGDLFQDANSQWWAVVLGVRNEKSCQPLGRETFLTPVDWPDGGWPVISQPRMEFTGLVATSFSERNGNRMDAASRLIPSARVEDLFIRDPDLSRYRLPDTDNGPYILFPSQSVLSTPAGTNTFIGKRQRSLNSTATTSIDIATTGTVARRGIKAGLAVYKDHMRHVSLSYDFDAGEVVCHAWNASTGLDRTSTTTLQVGETTKTLGLKIIATSTRYRLFAMDSTSEVEEEWLELGSCETRELAAREMTGPVFGTFAHTTTAGEHTGVTFLDLKIEDQ</sequence>
<dbReference type="PANTHER" id="PTHR42812:SF12">
    <property type="entry name" value="BETA-XYLOSIDASE-RELATED"/>
    <property type="match status" value="1"/>
</dbReference>
<organism evidence="8 9">
    <name type="scientific">Fusarium vanettenii (strain ATCC MYA-4622 / CBS 123669 / FGSC 9596 / NRRL 45880 / 77-13-4)</name>
    <name type="common">Fusarium solani subsp. pisi</name>
    <dbReference type="NCBI Taxonomy" id="660122"/>
    <lineage>
        <taxon>Eukaryota</taxon>
        <taxon>Fungi</taxon>
        <taxon>Dikarya</taxon>
        <taxon>Ascomycota</taxon>
        <taxon>Pezizomycotina</taxon>
        <taxon>Sordariomycetes</taxon>
        <taxon>Hypocreomycetidae</taxon>
        <taxon>Hypocreales</taxon>
        <taxon>Nectriaceae</taxon>
        <taxon>Fusarium</taxon>
        <taxon>Fusarium solani species complex</taxon>
        <taxon>Fusarium vanettenii</taxon>
    </lineage>
</organism>
<dbReference type="InParanoid" id="C7ZCS1"/>
<evidence type="ECO:0000313" key="8">
    <source>
        <dbReference type="EMBL" id="EEU37970.1"/>
    </source>
</evidence>
<dbReference type="InterPro" id="IPR013320">
    <property type="entry name" value="ConA-like_dom_sf"/>
</dbReference>